<protein>
    <submittedName>
        <fullName evidence="1">Uncharacterized protein</fullName>
    </submittedName>
</protein>
<organism evidence="1 2">
    <name type="scientific">Rhizobium mongolense USDA 1844</name>
    <dbReference type="NCBI Taxonomy" id="1079460"/>
    <lineage>
        <taxon>Bacteria</taxon>
        <taxon>Pseudomonadati</taxon>
        <taxon>Pseudomonadota</taxon>
        <taxon>Alphaproteobacteria</taxon>
        <taxon>Hyphomicrobiales</taxon>
        <taxon>Rhizobiaceae</taxon>
        <taxon>Rhizobium/Agrobacterium group</taxon>
        <taxon>Rhizobium</taxon>
    </lineage>
</organism>
<name>A0A559TDX3_9HYPH</name>
<dbReference type="Proteomes" id="UP000319824">
    <property type="component" value="Unassembled WGS sequence"/>
</dbReference>
<proteinExistence type="predicted"/>
<gene>
    <name evidence="1" type="ORF">BCL32_0993</name>
</gene>
<evidence type="ECO:0000313" key="1">
    <source>
        <dbReference type="EMBL" id="TVZ72806.1"/>
    </source>
</evidence>
<dbReference type="EMBL" id="VISO01000002">
    <property type="protein sequence ID" value="TVZ72806.1"/>
    <property type="molecule type" value="Genomic_DNA"/>
</dbReference>
<accession>A0A559TDX3</accession>
<sequence length="149" mass="16441">MQVNNDIFENLTPATTTTAHVDSVSTSSIIERPSKTTKANVQYVRLSDDEHATLLAYIAALNMMRTDKSNPSVYIKINLILDMNSGIWGSELRKFSTLREVLEGVTAKLAKRHKYVLGRKGEDLSVKQLTAINLIVEALDATPIAIPAK</sequence>
<reference evidence="1 2" key="1">
    <citation type="submission" date="2019-06" db="EMBL/GenBank/DDBJ databases">
        <title>Pac Bio to generate improved reference genome sequences for organisms with transposon mutant libraries (support for FEBA project).</title>
        <authorList>
            <person name="Blow M."/>
        </authorList>
    </citation>
    <scope>NUCLEOTIDE SEQUENCE [LARGE SCALE GENOMIC DNA]</scope>
    <source>
        <strain evidence="1 2">USDA 1844</strain>
    </source>
</reference>
<comment type="caution">
    <text evidence="1">The sequence shown here is derived from an EMBL/GenBank/DDBJ whole genome shotgun (WGS) entry which is preliminary data.</text>
</comment>
<dbReference type="AlphaFoldDB" id="A0A559TDX3"/>
<evidence type="ECO:0000313" key="2">
    <source>
        <dbReference type="Proteomes" id="UP000319824"/>
    </source>
</evidence>
<dbReference type="RefSeq" id="WP_022717936.1">
    <property type="nucleotide sequence ID" value="NZ_ATTQ01000019.1"/>
</dbReference>